<dbReference type="OrthoDB" id="242215at2157"/>
<evidence type="ECO:0000313" key="3">
    <source>
        <dbReference type="Proteomes" id="UP000608662"/>
    </source>
</evidence>
<dbReference type="Proteomes" id="UP000608662">
    <property type="component" value="Unassembled WGS sequence"/>
</dbReference>
<name>A0A847U8N3_9EURY</name>
<accession>A0A847U8N3</accession>
<feature type="compositionally biased region" description="Acidic residues" evidence="1">
    <location>
        <begin position="1"/>
        <end position="79"/>
    </location>
</feature>
<dbReference type="AlphaFoldDB" id="A0A847U8N3"/>
<proteinExistence type="predicted"/>
<evidence type="ECO:0000313" key="2">
    <source>
        <dbReference type="EMBL" id="NLV09349.1"/>
    </source>
</evidence>
<organism evidence="2 3">
    <name type="scientific">Halomicrobium mukohataei</name>
    <dbReference type="NCBI Taxonomy" id="57705"/>
    <lineage>
        <taxon>Archaea</taxon>
        <taxon>Methanobacteriati</taxon>
        <taxon>Methanobacteriota</taxon>
        <taxon>Stenosarchaea group</taxon>
        <taxon>Halobacteria</taxon>
        <taxon>Halobacteriales</taxon>
        <taxon>Haloarculaceae</taxon>
        <taxon>Halomicrobium</taxon>
    </lineage>
</organism>
<gene>
    <name evidence="2" type="ORF">GOC74_05320</name>
</gene>
<reference evidence="2" key="1">
    <citation type="submission" date="2019-12" db="EMBL/GenBank/DDBJ databases">
        <title>Whole-genome sequence of Halomicrobium mukohataei pws1.</title>
        <authorList>
            <person name="Verma D.K."/>
            <person name="Gopal K."/>
            <person name="Prasad E.S."/>
        </authorList>
    </citation>
    <scope>NUCLEOTIDE SEQUENCE</scope>
    <source>
        <strain evidence="2">Pws1</strain>
    </source>
</reference>
<evidence type="ECO:0000256" key="1">
    <source>
        <dbReference type="SAM" id="MobiDB-lite"/>
    </source>
</evidence>
<comment type="caution">
    <text evidence="2">The sequence shown here is derived from an EMBL/GenBank/DDBJ whole genome shotgun (WGS) entry which is preliminary data.</text>
</comment>
<sequence>MMSEAETAEEEPPEEPEPDPETETSEETEDDRPAIDDDERADVDLDDLDLDTDAIEEDAGSGSDEQDDESGEETTDDEPQSMVPDGESWGDQYVMVLALLLGEIAEASDGPTEKDAETIEDLARSPPVELDDAVDQWLAESGMGTDLSPGKQVALGTAGLALVIVLTETDLAQDTINDMAENMEFSL</sequence>
<dbReference type="EMBL" id="WOYG01000001">
    <property type="protein sequence ID" value="NLV09349.1"/>
    <property type="molecule type" value="Genomic_DNA"/>
</dbReference>
<feature type="region of interest" description="Disordered" evidence="1">
    <location>
        <begin position="1"/>
        <end position="89"/>
    </location>
</feature>
<protein>
    <submittedName>
        <fullName evidence="2">Uncharacterized protein</fullName>
    </submittedName>
</protein>